<accession>A0ABN9MLD5</accession>
<proteinExistence type="predicted"/>
<evidence type="ECO:0000313" key="2">
    <source>
        <dbReference type="EMBL" id="CAJ0967532.1"/>
    </source>
</evidence>
<keyword evidence="3" id="KW-1185">Reference proteome</keyword>
<gene>
    <name evidence="2" type="ORF">RIMI_LOCUS22264661</name>
</gene>
<protein>
    <submittedName>
        <fullName evidence="2">Uncharacterized protein</fullName>
    </submittedName>
</protein>
<name>A0ABN9MLD5_9NEOB</name>
<sequence>MCIQGRNWLPHIPPRRAAEDPIVVSERRAGAKDELTASGLEPEPEPGPAGCERPETSTICLDFWRLFIYTR</sequence>
<comment type="caution">
    <text evidence="2">The sequence shown here is derived from an EMBL/GenBank/DDBJ whole genome shotgun (WGS) entry which is preliminary data.</text>
</comment>
<feature type="region of interest" description="Disordered" evidence="1">
    <location>
        <begin position="28"/>
        <end position="54"/>
    </location>
</feature>
<reference evidence="2" key="1">
    <citation type="submission" date="2023-07" db="EMBL/GenBank/DDBJ databases">
        <authorList>
            <person name="Stuckert A."/>
        </authorList>
    </citation>
    <scope>NUCLEOTIDE SEQUENCE</scope>
</reference>
<evidence type="ECO:0000313" key="3">
    <source>
        <dbReference type="Proteomes" id="UP001176940"/>
    </source>
</evidence>
<dbReference type="Proteomes" id="UP001176940">
    <property type="component" value="Unassembled WGS sequence"/>
</dbReference>
<organism evidence="2 3">
    <name type="scientific">Ranitomeya imitator</name>
    <name type="common">mimic poison frog</name>
    <dbReference type="NCBI Taxonomy" id="111125"/>
    <lineage>
        <taxon>Eukaryota</taxon>
        <taxon>Metazoa</taxon>
        <taxon>Chordata</taxon>
        <taxon>Craniata</taxon>
        <taxon>Vertebrata</taxon>
        <taxon>Euteleostomi</taxon>
        <taxon>Amphibia</taxon>
        <taxon>Batrachia</taxon>
        <taxon>Anura</taxon>
        <taxon>Neobatrachia</taxon>
        <taxon>Hyloidea</taxon>
        <taxon>Dendrobatidae</taxon>
        <taxon>Dendrobatinae</taxon>
        <taxon>Ranitomeya</taxon>
    </lineage>
</organism>
<evidence type="ECO:0000256" key="1">
    <source>
        <dbReference type="SAM" id="MobiDB-lite"/>
    </source>
</evidence>
<dbReference type="EMBL" id="CAUEEQ010078358">
    <property type="protein sequence ID" value="CAJ0967532.1"/>
    <property type="molecule type" value="Genomic_DNA"/>
</dbReference>